<dbReference type="OrthoDB" id="10455736at2759"/>
<protein>
    <submittedName>
        <fullName evidence="2">He PIG protein family</fullName>
    </submittedName>
</protein>
<dbReference type="Gene3D" id="2.60.120.260">
    <property type="entry name" value="Galactose-binding domain-like"/>
    <property type="match status" value="1"/>
</dbReference>
<reference evidence="2 3" key="1">
    <citation type="submission" date="2016-05" db="EMBL/GenBank/DDBJ databases">
        <title>Nuclear genome of Blastocystis sp. subtype 1 NandII.</title>
        <authorList>
            <person name="Gentekaki E."/>
            <person name="Curtis B."/>
            <person name="Stairs C."/>
            <person name="Eme L."/>
            <person name="Herman E."/>
            <person name="Klimes V."/>
            <person name="Arias M.C."/>
            <person name="Elias M."/>
            <person name="Hilliou F."/>
            <person name="Klute M."/>
            <person name="Malik S.-B."/>
            <person name="Pightling A."/>
            <person name="Rachubinski R."/>
            <person name="Salas D."/>
            <person name="Schlacht A."/>
            <person name="Suga H."/>
            <person name="Archibald J."/>
            <person name="Ball S.G."/>
            <person name="Clark G."/>
            <person name="Dacks J."/>
            <person name="Van Der Giezen M."/>
            <person name="Tsaousis A."/>
            <person name="Roger A."/>
        </authorList>
    </citation>
    <scope>NUCLEOTIDE SEQUENCE [LARGE SCALE GENOMIC DNA]</scope>
    <source>
        <strain evidence="3">ATCC 50177 / NandII</strain>
    </source>
</reference>
<sequence length="932" mass="101592">DLSSSSVGLNAYTDLLYRQISLPVRVMGVESVTYLQEGTNTIAIAIVAQTASQTTSVFDCAVRLALGGSRVFDYAVTHSLMEGFPALLANFDSSRYMAQKTCGENFWTLTFENNRREWISSVTLYLYYTQGVRQPRQFVLKARNTNLEAWTTLKNVTGMTWSLVGEHKRIWVENSQPYNQYRFENFGTGNEAECEWKIGAIDLGMEVLPAVVPELAYSPVLTVFKDVEMGEVYPNSEYFFDFVVTPALPEGITVDPTTGKISGTARTEMAAASYTITAKKVGGGSSSATVTLSVEVCTGGKSLITLVMRTDYWPHEASYQLHAGRDVSGEVIQSSDALAVPNGLNYADWCLPHALYTAELADAKKDGWTNPAGWWLTVDLGAMLFEMGQMPSNVDSISTVFSSLLPFQVEVDEWKLFNSENEVPEDWKAVEFDDAEWQSVKGGAMGNHMGTTAYIRREVTVPSLEDYQVLNVRVKYVGGVVAYFNGRLVARFNLAEGFDKSTEAQTMHDASLFAKFHVILSTVGAVAGKNVIAFEVHRSAGESAIVFDATGVFGVNECSVVLDTFSVIDASEVSGCTKEDLLDLNPSTFGSIPNLVGSFIEWTVENLEGSKWNSFGLQSNGVRRNYGFSLYGRWEEDDEFTSALEVRGQETKDRARLALEAPVGLAGFKTLKFVVEHSASDTVSVNAYVLQYCKAAGSGSCPGVGDFPAVGEGQISPTKCAEGFSGYAYRECANGVLGEVKNNRCEYKLPADLKYAASTLEFVLNAEGSSGKPSYKNIITEFFMQENTPLPEGLTIDGKTGEIAGKPVKEMEETAFTVRGKNPRGETFVRVMIVVRKGYCQPEGVFEKTPVGEVAVFECSQQGSYVGTQKRACILGVRDGEWQKASGVCVSVVMIVVLVVVVVVIIAVVVLLAVKMNKKKAVGGVKGKVGKV</sequence>
<comment type="caution">
    <text evidence="2">The sequence shown here is derived from an EMBL/GenBank/DDBJ whole genome shotgun (WGS) entry which is preliminary data.</text>
</comment>
<dbReference type="InterPro" id="IPR013783">
    <property type="entry name" value="Ig-like_fold"/>
</dbReference>
<dbReference type="Proteomes" id="UP000078348">
    <property type="component" value="Unassembled WGS sequence"/>
</dbReference>
<evidence type="ECO:0000256" key="1">
    <source>
        <dbReference type="SAM" id="Phobius"/>
    </source>
</evidence>
<name>A0A196S4P1_BLAHN</name>
<keyword evidence="1" id="KW-0472">Membrane</keyword>
<accession>A0A196S4P1</accession>
<dbReference type="Pfam" id="PF05345">
    <property type="entry name" value="He_PIG"/>
    <property type="match status" value="2"/>
</dbReference>
<dbReference type="Gene3D" id="2.60.40.10">
    <property type="entry name" value="Immunoglobulins"/>
    <property type="match status" value="2"/>
</dbReference>
<gene>
    <name evidence="2" type="ORF">AV274_6214</name>
</gene>
<keyword evidence="1" id="KW-1133">Transmembrane helix</keyword>
<proteinExistence type="predicted"/>
<organism evidence="2 3">
    <name type="scientific">Blastocystis sp. subtype 1 (strain ATCC 50177 / NandII)</name>
    <dbReference type="NCBI Taxonomy" id="478820"/>
    <lineage>
        <taxon>Eukaryota</taxon>
        <taxon>Sar</taxon>
        <taxon>Stramenopiles</taxon>
        <taxon>Bigyra</taxon>
        <taxon>Opalozoa</taxon>
        <taxon>Opalinata</taxon>
        <taxon>Blastocystidae</taxon>
        <taxon>Blastocystis</taxon>
    </lineage>
</organism>
<feature type="transmembrane region" description="Helical" evidence="1">
    <location>
        <begin position="892"/>
        <end position="914"/>
    </location>
</feature>
<dbReference type="AlphaFoldDB" id="A0A196S4P1"/>
<dbReference type="EMBL" id="LXWW01000563">
    <property type="protein sequence ID" value="OAO12080.1"/>
    <property type="molecule type" value="Genomic_DNA"/>
</dbReference>
<evidence type="ECO:0000313" key="2">
    <source>
        <dbReference type="EMBL" id="OAO12080.1"/>
    </source>
</evidence>
<keyword evidence="1" id="KW-0812">Transmembrane</keyword>
<keyword evidence="3" id="KW-1185">Reference proteome</keyword>
<feature type="non-terminal residue" evidence="2">
    <location>
        <position position="1"/>
    </location>
</feature>
<evidence type="ECO:0000313" key="3">
    <source>
        <dbReference type="Proteomes" id="UP000078348"/>
    </source>
</evidence>